<dbReference type="GO" id="GO:0004857">
    <property type="term" value="F:enzyme inhibitor activity"/>
    <property type="evidence" value="ECO:0007669"/>
    <property type="project" value="InterPro"/>
</dbReference>
<reference evidence="7" key="1">
    <citation type="submission" date="2025-08" db="UniProtKB">
        <authorList>
            <consortium name="RefSeq"/>
        </authorList>
    </citation>
    <scope>IDENTIFICATION</scope>
</reference>
<keyword evidence="6" id="KW-1185">Reference proteome</keyword>
<evidence type="ECO:0000256" key="2">
    <source>
        <dbReference type="ARBA" id="ARBA00023157"/>
    </source>
</evidence>
<dbReference type="SUPFAM" id="SSF101148">
    <property type="entry name" value="Plant invertase/pectin methylesterase inhibitor"/>
    <property type="match status" value="1"/>
</dbReference>
<dbReference type="InterPro" id="IPR034088">
    <property type="entry name" value="Pla_a_1-like"/>
</dbReference>
<organism evidence="6 7">
    <name type="scientific">Elaeis guineensis var. tenera</name>
    <name type="common">Oil palm</name>
    <dbReference type="NCBI Taxonomy" id="51953"/>
    <lineage>
        <taxon>Eukaryota</taxon>
        <taxon>Viridiplantae</taxon>
        <taxon>Streptophyta</taxon>
        <taxon>Embryophyta</taxon>
        <taxon>Tracheophyta</taxon>
        <taxon>Spermatophyta</taxon>
        <taxon>Magnoliopsida</taxon>
        <taxon>Liliopsida</taxon>
        <taxon>Arecaceae</taxon>
        <taxon>Arecoideae</taxon>
        <taxon>Cocoseae</taxon>
        <taxon>Elaeidinae</taxon>
        <taxon>Elaeis</taxon>
    </lineage>
</organism>
<dbReference type="GeneID" id="105033068"/>
<dbReference type="InParanoid" id="A0A6I9QBJ5"/>
<dbReference type="Gene3D" id="1.20.140.40">
    <property type="entry name" value="Invertase/pectin methylesterase inhibitor family protein"/>
    <property type="match status" value="1"/>
</dbReference>
<feature type="signal peptide" evidence="4">
    <location>
        <begin position="1"/>
        <end position="23"/>
    </location>
</feature>
<dbReference type="SMART" id="SM00856">
    <property type="entry name" value="PMEI"/>
    <property type="match status" value="1"/>
</dbReference>
<evidence type="ECO:0000259" key="5">
    <source>
        <dbReference type="SMART" id="SM00856"/>
    </source>
</evidence>
<dbReference type="Pfam" id="PF04043">
    <property type="entry name" value="PMEI"/>
    <property type="match status" value="1"/>
</dbReference>
<dbReference type="FunFam" id="1.20.140.40:FF:000002">
    <property type="entry name" value="Putative invertase inhibitor"/>
    <property type="match status" value="1"/>
</dbReference>
<proteinExistence type="inferred from homology"/>
<dbReference type="OrthoDB" id="1872906at2759"/>
<evidence type="ECO:0000256" key="4">
    <source>
        <dbReference type="SAM" id="SignalP"/>
    </source>
</evidence>
<feature type="domain" description="Pectinesterase inhibitor" evidence="5">
    <location>
        <begin position="16"/>
        <end position="165"/>
    </location>
</feature>
<dbReference type="InterPro" id="IPR006501">
    <property type="entry name" value="Pectinesterase_inhib_dom"/>
</dbReference>
<keyword evidence="2" id="KW-1015">Disulfide bond</keyword>
<evidence type="ECO:0000313" key="7">
    <source>
        <dbReference type="RefSeq" id="XP_010906021.1"/>
    </source>
</evidence>
<sequence length="170" mass="18056">MAAFIALLCFLLILNQSSSLVNASVSETCKAIGFNYDFCVATLNADPKSASADTQGLAIIATNISKANATSTESTISILLKKTKDNKTSECLNTCSSMYSDLIDRLNDTITAITSKRYFDAKIYLSAAVGVGDDCETQFAELKVKSPLTKENDDSQKLSGLALGITSLLG</sequence>
<evidence type="ECO:0000256" key="3">
    <source>
        <dbReference type="ARBA" id="ARBA00038471"/>
    </source>
</evidence>
<name>A0A6I9QBJ5_ELAGV</name>
<protein>
    <submittedName>
        <fullName evidence="7">Invertase inhibitor</fullName>
    </submittedName>
</protein>
<dbReference type="AlphaFoldDB" id="A0A6I9QBJ5"/>
<dbReference type="CDD" id="cd15795">
    <property type="entry name" value="PMEI-Pla_a_1_like"/>
    <property type="match status" value="1"/>
</dbReference>
<dbReference type="Proteomes" id="UP000504607">
    <property type="component" value="Unplaced"/>
</dbReference>
<dbReference type="RefSeq" id="XP_010906021.1">
    <property type="nucleotide sequence ID" value="XM_010907719.1"/>
</dbReference>
<gene>
    <name evidence="7" type="primary">LOC105033068</name>
</gene>
<dbReference type="PANTHER" id="PTHR35357:SF23">
    <property type="entry name" value="PECTINESTERASE INHIBITOR DOMAIN-CONTAINING PROTEIN"/>
    <property type="match status" value="1"/>
</dbReference>
<dbReference type="InterPro" id="IPR035513">
    <property type="entry name" value="Invertase/methylesterase_inhib"/>
</dbReference>
<feature type="chain" id="PRO_5027061524" evidence="4">
    <location>
        <begin position="24"/>
        <end position="170"/>
    </location>
</feature>
<evidence type="ECO:0000256" key="1">
    <source>
        <dbReference type="ARBA" id="ARBA00022729"/>
    </source>
</evidence>
<comment type="similarity">
    <text evidence="3">Belongs to the PMEI family.</text>
</comment>
<dbReference type="GO" id="GO:0005576">
    <property type="term" value="C:extracellular region"/>
    <property type="evidence" value="ECO:0007669"/>
    <property type="project" value="UniProtKB-ARBA"/>
</dbReference>
<dbReference type="PANTHER" id="PTHR35357">
    <property type="entry name" value="OS02G0537100 PROTEIN"/>
    <property type="match status" value="1"/>
</dbReference>
<dbReference type="NCBIfam" id="TIGR01614">
    <property type="entry name" value="PME_inhib"/>
    <property type="match status" value="1"/>
</dbReference>
<dbReference type="KEGG" id="egu:105033068"/>
<dbReference type="FunCoup" id="A0A6I9QBJ5">
    <property type="interactions" value="60"/>
</dbReference>
<accession>A0A6I9QBJ5</accession>
<evidence type="ECO:0000313" key="6">
    <source>
        <dbReference type="Proteomes" id="UP000504607"/>
    </source>
</evidence>
<keyword evidence="1 4" id="KW-0732">Signal</keyword>